<proteinExistence type="predicted"/>
<evidence type="ECO:0000259" key="3">
    <source>
        <dbReference type="PROSITE" id="PS50011"/>
    </source>
</evidence>
<feature type="region of interest" description="Disordered" evidence="1">
    <location>
        <begin position="1"/>
        <end position="67"/>
    </location>
</feature>
<keyword evidence="2" id="KW-1133">Transmembrane helix</keyword>
<gene>
    <name evidence="4" type="ORF">SEMRO_1296_G260390.1</name>
</gene>
<dbReference type="Pfam" id="PF00069">
    <property type="entry name" value="Pkinase"/>
    <property type="match status" value="1"/>
</dbReference>
<dbReference type="InterPro" id="IPR000719">
    <property type="entry name" value="Prot_kinase_dom"/>
</dbReference>
<reference evidence="4" key="1">
    <citation type="submission" date="2020-06" db="EMBL/GenBank/DDBJ databases">
        <authorList>
            <consortium name="Plant Systems Biology data submission"/>
        </authorList>
    </citation>
    <scope>NUCLEOTIDE SEQUENCE</scope>
    <source>
        <strain evidence="4">D6</strain>
    </source>
</reference>
<dbReference type="AlphaFoldDB" id="A0A9N8EPL2"/>
<keyword evidence="5" id="KW-1185">Reference proteome</keyword>
<dbReference type="InterPro" id="IPR051681">
    <property type="entry name" value="Ser/Thr_Kinases-Pseudokinases"/>
</dbReference>
<evidence type="ECO:0000313" key="5">
    <source>
        <dbReference type="Proteomes" id="UP001153069"/>
    </source>
</evidence>
<dbReference type="EMBL" id="CAICTM010001294">
    <property type="protein sequence ID" value="CAB9522380.1"/>
    <property type="molecule type" value="Genomic_DNA"/>
</dbReference>
<dbReference type="GO" id="GO:0005524">
    <property type="term" value="F:ATP binding"/>
    <property type="evidence" value="ECO:0007669"/>
    <property type="project" value="InterPro"/>
</dbReference>
<keyword evidence="2" id="KW-0812">Transmembrane</keyword>
<dbReference type="PANTHER" id="PTHR44329:SF214">
    <property type="entry name" value="PROTEIN KINASE DOMAIN-CONTAINING PROTEIN"/>
    <property type="match status" value="1"/>
</dbReference>
<sequence length="630" mass="72173">MVKFQSSSNKGPTSRRNFAPSFDGTPSAILLRPYEESSDDSDDELGNRRGYFITSSPSKNGSKRMHHQQRSLLDQMRLWFLTGRIPLVVVQGAMILLLLVAAMLSFHTTSSSFLSLLVDAQSSHHGPKPAMVGMFFHGVESDSFSGVVHPIPVPTTHQQWLELLDKRLQHSSFHHNSVQHHHDRHHRHLILPVKPLSEKLDSIAEGSESYEDEKPESTPDPDECKPQYDWQTQTYPSCNQMHELTMASDRMYVKPIMDLFTQDSTHSYPHRRGMQRRQLRPPLVATNKRHGDDGDAADSHYEMLGSGYWRDTWVMESPMPGRHHRGIPYTKSATKLEPIAFKTMQYQHDVTEYLLDKQRRDSVTSDRLQFSRHAIHMYAYCGTSALYEWAPGGDLEMLIKEFGSPQAFVEFYSMEERFKLAYNATVALTDVHTTEGSHRPPAIVHADFKTDQFVAVTPVDWTSLEPENRDGASRKLPHFKLGDFNLARFPYWNARHDHVCPVYTDGNGGELRAPEEYMDNDADVGLTAKLDVYSLGNVLYTLLTGYFPFDDMDSDTETKTMKRMVEHGKRPRINIDQDYTHSNDPLVRTMVTAIKWCWEQNPHSRPSAQQLEDLLGNHLPAGVQRIPRRR</sequence>
<feature type="compositionally biased region" description="Polar residues" evidence="1">
    <location>
        <begin position="1"/>
        <end position="16"/>
    </location>
</feature>
<evidence type="ECO:0000256" key="1">
    <source>
        <dbReference type="SAM" id="MobiDB-lite"/>
    </source>
</evidence>
<evidence type="ECO:0000256" key="2">
    <source>
        <dbReference type="SAM" id="Phobius"/>
    </source>
</evidence>
<accession>A0A9N8EPL2</accession>
<dbReference type="SUPFAM" id="SSF56112">
    <property type="entry name" value="Protein kinase-like (PK-like)"/>
    <property type="match status" value="1"/>
</dbReference>
<dbReference type="PROSITE" id="PS50011">
    <property type="entry name" value="PROTEIN_KINASE_DOM"/>
    <property type="match status" value="1"/>
</dbReference>
<comment type="caution">
    <text evidence="4">The sequence shown here is derived from an EMBL/GenBank/DDBJ whole genome shotgun (WGS) entry which is preliminary data.</text>
</comment>
<dbReference type="SMART" id="SM00220">
    <property type="entry name" value="S_TKc"/>
    <property type="match status" value="1"/>
</dbReference>
<feature type="transmembrane region" description="Helical" evidence="2">
    <location>
        <begin position="85"/>
        <end position="106"/>
    </location>
</feature>
<keyword evidence="2" id="KW-0472">Membrane</keyword>
<feature type="region of interest" description="Disordered" evidence="1">
    <location>
        <begin position="205"/>
        <end position="226"/>
    </location>
</feature>
<dbReference type="GO" id="GO:0004674">
    <property type="term" value="F:protein serine/threonine kinase activity"/>
    <property type="evidence" value="ECO:0007669"/>
    <property type="project" value="TreeGrafter"/>
</dbReference>
<dbReference type="InterPro" id="IPR011009">
    <property type="entry name" value="Kinase-like_dom_sf"/>
</dbReference>
<protein>
    <submittedName>
        <fullName evidence="4">STYKc</fullName>
    </submittedName>
</protein>
<evidence type="ECO:0000313" key="4">
    <source>
        <dbReference type="EMBL" id="CAB9522380.1"/>
    </source>
</evidence>
<organism evidence="4 5">
    <name type="scientific">Seminavis robusta</name>
    <dbReference type="NCBI Taxonomy" id="568900"/>
    <lineage>
        <taxon>Eukaryota</taxon>
        <taxon>Sar</taxon>
        <taxon>Stramenopiles</taxon>
        <taxon>Ochrophyta</taxon>
        <taxon>Bacillariophyta</taxon>
        <taxon>Bacillariophyceae</taxon>
        <taxon>Bacillariophycidae</taxon>
        <taxon>Naviculales</taxon>
        <taxon>Naviculaceae</taxon>
        <taxon>Seminavis</taxon>
    </lineage>
</organism>
<dbReference type="Gene3D" id="1.10.510.10">
    <property type="entry name" value="Transferase(Phosphotransferase) domain 1"/>
    <property type="match status" value="1"/>
</dbReference>
<dbReference type="Proteomes" id="UP001153069">
    <property type="component" value="Unassembled WGS sequence"/>
</dbReference>
<dbReference type="OrthoDB" id="4062651at2759"/>
<feature type="domain" description="Protein kinase" evidence="3">
    <location>
        <begin position="298"/>
        <end position="615"/>
    </location>
</feature>
<dbReference type="PANTHER" id="PTHR44329">
    <property type="entry name" value="SERINE/THREONINE-PROTEIN KINASE TNNI3K-RELATED"/>
    <property type="match status" value="1"/>
</dbReference>
<name>A0A9N8EPL2_9STRA</name>